<proteinExistence type="inferred from homology"/>
<dbReference type="EMBL" id="SHMQ01000010">
    <property type="protein sequence ID" value="RZV39489.1"/>
    <property type="molecule type" value="Genomic_DNA"/>
</dbReference>
<organism evidence="3 4">
    <name type="scientific">Candidatus Acidulodesulfobacterium acidiphilum</name>
    <dbReference type="NCBI Taxonomy" id="2597224"/>
    <lineage>
        <taxon>Bacteria</taxon>
        <taxon>Deltaproteobacteria</taxon>
        <taxon>Candidatus Acidulodesulfobacterales</taxon>
        <taxon>Candidatus Acidulodesulfobacterium</taxon>
    </lineage>
</organism>
<sequence>MLVVTTENIPGYKIIEIKGLVQGACIKSRSVFGNMFGNLKAMFGGNQDGYIKLVIQTRDEAIQAMINEAQGLNANAIIMMRFDSNEFDSGQGQSMSEVVAYGTAVTIEKI</sequence>
<dbReference type="Pfam" id="PF01906">
    <property type="entry name" value="YbjQ_1"/>
    <property type="match status" value="1"/>
</dbReference>
<dbReference type="InterPro" id="IPR035439">
    <property type="entry name" value="UPF0145_dom_sf"/>
</dbReference>
<dbReference type="HAMAP" id="MF_00338">
    <property type="entry name" value="UPF0145"/>
    <property type="match status" value="1"/>
</dbReference>
<evidence type="ECO:0000256" key="2">
    <source>
        <dbReference type="HAMAP-Rule" id="MF_00338"/>
    </source>
</evidence>
<dbReference type="InterPro" id="IPR002765">
    <property type="entry name" value="UPF0145_YbjQ-like"/>
</dbReference>
<reference evidence="3 4" key="1">
    <citation type="submission" date="2019-01" db="EMBL/GenBank/DDBJ databases">
        <title>Insights into ecological role of a new deltaproteobacterial order Candidatus Sinidesulfobacterales (Sva0485) by metagenomics and metatranscriptomics.</title>
        <authorList>
            <person name="Tan S."/>
            <person name="Liu J."/>
            <person name="Fang Y."/>
            <person name="Hedlund B."/>
            <person name="Lian Z.-H."/>
            <person name="Huang L.-Y."/>
            <person name="Li J.-T."/>
            <person name="Huang L.-N."/>
            <person name="Li W.-J."/>
            <person name="Jiang H.-C."/>
            <person name="Dong H.-L."/>
            <person name="Shu W.-S."/>
        </authorList>
    </citation>
    <scope>NUCLEOTIDE SEQUENCE [LARGE SCALE GENOMIC DNA]</scope>
    <source>
        <strain evidence="3">AP4</strain>
    </source>
</reference>
<accession>A0A520XE68</accession>
<dbReference type="Proteomes" id="UP000322454">
    <property type="component" value="Unassembled WGS sequence"/>
</dbReference>
<dbReference type="AlphaFoldDB" id="A0A520XE68"/>
<comment type="similarity">
    <text evidence="1 2">Belongs to the UPF0145 family.</text>
</comment>
<gene>
    <name evidence="3" type="ORF">EVJ48_04670</name>
</gene>
<dbReference type="SUPFAM" id="SSF117782">
    <property type="entry name" value="YbjQ-like"/>
    <property type="match status" value="1"/>
</dbReference>
<evidence type="ECO:0000313" key="3">
    <source>
        <dbReference type="EMBL" id="RZV39489.1"/>
    </source>
</evidence>
<dbReference type="PANTHER" id="PTHR34068:SF2">
    <property type="entry name" value="UPF0145 PROTEIN SCO3412"/>
    <property type="match status" value="1"/>
</dbReference>
<name>A0A520XE68_9DELT</name>
<comment type="caution">
    <text evidence="3">The sequence shown here is derived from an EMBL/GenBank/DDBJ whole genome shotgun (WGS) entry which is preliminary data.</text>
</comment>
<dbReference type="PANTHER" id="PTHR34068">
    <property type="entry name" value="UPF0145 PROTEIN YBJQ"/>
    <property type="match status" value="1"/>
</dbReference>
<dbReference type="Gene3D" id="3.30.110.70">
    <property type="entry name" value="Hypothetical protein apc22750. Chain B"/>
    <property type="match status" value="1"/>
</dbReference>
<protein>
    <recommendedName>
        <fullName evidence="2">UPF0145 protein EVJ48_04670</fullName>
    </recommendedName>
</protein>
<evidence type="ECO:0000256" key="1">
    <source>
        <dbReference type="ARBA" id="ARBA00010751"/>
    </source>
</evidence>
<evidence type="ECO:0000313" key="4">
    <source>
        <dbReference type="Proteomes" id="UP000322454"/>
    </source>
</evidence>